<protein>
    <submittedName>
        <fullName evidence="3">Uncharacterized protein</fullName>
    </submittedName>
</protein>
<evidence type="ECO:0000256" key="2">
    <source>
        <dbReference type="SAM" id="Phobius"/>
    </source>
</evidence>
<sequence length="72" mass="8072">MAAFSGPVIQSGAKHDSDSSKPEDKSRKAFFIGLCWGCFLFLLLWFLHGAVFQTNSQGNRIQCRRPVRSLLV</sequence>
<proteinExistence type="predicted"/>
<feature type="transmembrane region" description="Helical" evidence="2">
    <location>
        <begin position="29"/>
        <end position="47"/>
    </location>
</feature>
<keyword evidence="2" id="KW-1133">Transmembrane helix</keyword>
<dbReference type="EMBL" id="GBXM01100374">
    <property type="protein sequence ID" value="JAH08203.1"/>
    <property type="molecule type" value="Transcribed_RNA"/>
</dbReference>
<dbReference type="AlphaFoldDB" id="A0A0E9PWE6"/>
<name>A0A0E9PWE6_ANGAN</name>
<evidence type="ECO:0000256" key="1">
    <source>
        <dbReference type="SAM" id="MobiDB-lite"/>
    </source>
</evidence>
<reference evidence="3" key="2">
    <citation type="journal article" date="2015" name="Fish Shellfish Immunol.">
        <title>Early steps in the European eel (Anguilla anguilla)-Vibrio vulnificus interaction in the gills: Role of the RtxA13 toxin.</title>
        <authorList>
            <person name="Callol A."/>
            <person name="Pajuelo D."/>
            <person name="Ebbesson L."/>
            <person name="Teles M."/>
            <person name="MacKenzie S."/>
            <person name="Amaro C."/>
        </authorList>
    </citation>
    <scope>NUCLEOTIDE SEQUENCE</scope>
</reference>
<feature type="compositionally biased region" description="Basic and acidic residues" evidence="1">
    <location>
        <begin position="13"/>
        <end position="24"/>
    </location>
</feature>
<keyword evidence="2" id="KW-0472">Membrane</keyword>
<reference evidence="3" key="1">
    <citation type="submission" date="2014-11" db="EMBL/GenBank/DDBJ databases">
        <authorList>
            <person name="Amaro Gonzalez C."/>
        </authorList>
    </citation>
    <scope>NUCLEOTIDE SEQUENCE</scope>
</reference>
<evidence type="ECO:0000313" key="3">
    <source>
        <dbReference type="EMBL" id="JAH08203.1"/>
    </source>
</evidence>
<keyword evidence="2" id="KW-0812">Transmembrane</keyword>
<organism evidence="3">
    <name type="scientific">Anguilla anguilla</name>
    <name type="common">European freshwater eel</name>
    <name type="synonym">Muraena anguilla</name>
    <dbReference type="NCBI Taxonomy" id="7936"/>
    <lineage>
        <taxon>Eukaryota</taxon>
        <taxon>Metazoa</taxon>
        <taxon>Chordata</taxon>
        <taxon>Craniata</taxon>
        <taxon>Vertebrata</taxon>
        <taxon>Euteleostomi</taxon>
        <taxon>Actinopterygii</taxon>
        <taxon>Neopterygii</taxon>
        <taxon>Teleostei</taxon>
        <taxon>Anguilliformes</taxon>
        <taxon>Anguillidae</taxon>
        <taxon>Anguilla</taxon>
    </lineage>
</organism>
<accession>A0A0E9PWE6</accession>
<feature type="region of interest" description="Disordered" evidence="1">
    <location>
        <begin position="1"/>
        <end position="24"/>
    </location>
</feature>